<keyword evidence="2" id="KW-1185">Reference proteome</keyword>
<dbReference type="InterPro" id="IPR032801">
    <property type="entry name" value="PXL2A/B/C"/>
</dbReference>
<dbReference type="InParanoid" id="A0A2J6TL67"/>
<dbReference type="RefSeq" id="XP_024740677.1">
    <property type="nucleotide sequence ID" value="XM_024882651.1"/>
</dbReference>
<sequence>MFAKLTTKIALRKAGIPSNALSMPSFEGSKDPNATSPFANVSNPFANLTVPNALKSWATPPPPPIEIAPAPELGTRAPESNKLRLPALDGRPSVVVFLRHCGCPFAEKTFLELRRLANKFPRLNFIAVSHSSQKATEKWLSQIGGKWAVTVVVDEEREVYASWGLGVSTTYHLLNPWTQIAARKLGREEGLWGREVDPSGNRWQVGGTWATDETGLIRWGAVSKTADEIPDLVQACHILGAY</sequence>
<name>A0A2J6TL67_9HELO</name>
<dbReference type="AlphaFoldDB" id="A0A2J6TL67"/>
<dbReference type="PANTHER" id="PTHR42336:SF2">
    <property type="entry name" value="THIOREDOXIN DOMAIN-CONTAINING PROTEIN"/>
    <property type="match status" value="1"/>
</dbReference>
<dbReference type="GeneID" id="36590728"/>
<proteinExistence type="predicted"/>
<protein>
    <submittedName>
        <fullName evidence="1">Uncharacterized protein</fullName>
    </submittedName>
</protein>
<organism evidence="1 2">
    <name type="scientific">Hyaloscypha bicolor E</name>
    <dbReference type="NCBI Taxonomy" id="1095630"/>
    <lineage>
        <taxon>Eukaryota</taxon>
        <taxon>Fungi</taxon>
        <taxon>Dikarya</taxon>
        <taxon>Ascomycota</taxon>
        <taxon>Pezizomycotina</taxon>
        <taxon>Leotiomycetes</taxon>
        <taxon>Helotiales</taxon>
        <taxon>Hyaloscyphaceae</taxon>
        <taxon>Hyaloscypha</taxon>
        <taxon>Hyaloscypha bicolor</taxon>
    </lineage>
</organism>
<reference evidence="1 2" key="1">
    <citation type="submission" date="2016-04" db="EMBL/GenBank/DDBJ databases">
        <title>A degradative enzymes factory behind the ericoid mycorrhizal symbiosis.</title>
        <authorList>
            <consortium name="DOE Joint Genome Institute"/>
            <person name="Martino E."/>
            <person name="Morin E."/>
            <person name="Grelet G."/>
            <person name="Kuo A."/>
            <person name="Kohler A."/>
            <person name="Daghino S."/>
            <person name="Barry K."/>
            <person name="Choi C."/>
            <person name="Cichocki N."/>
            <person name="Clum A."/>
            <person name="Copeland A."/>
            <person name="Hainaut M."/>
            <person name="Haridas S."/>
            <person name="Labutti K."/>
            <person name="Lindquist E."/>
            <person name="Lipzen A."/>
            <person name="Khouja H.-R."/>
            <person name="Murat C."/>
            <person name="Ohm R."/>
            <person name="Olson A."/>
            <person name="Spatafora J."/>
            <person name="Veneault-Fourrey C."/>
            <person name="Henrissat B."/>
            <person name="Grigoriev I."/>
            <person name="Martin F."/>
            <person name="Perotto S."/>
        </authorList>
    </citation>
    <scope>NUCLEOTIDE SEQUENCE [LARGE SCALE GENOMIC DNA]</scope>
    <source>
        <strain evidence="1 2">E</strain>
    </source>
</reference>
<dbReference type="OrthoDB" id="40334at2759"/>
<evidence type="ECO:0000313" key="1">
    <source>
        <dbReference type="EMBL" id="PMD63773.1"/>
    </source>
</evidence>
<gene>
    <name evidence="1" type="ORF">K444DRAFT_626465</name>
</gene>
<dbReference type="EMBL" id="KZ613779">
    <property type="protein sequence ID" value="PMD63773.1"/>
    <property type="molecule type" value="Genomic_DNA"/>
</dbReference>
<dbReference type="Pfam" id="PF13911">
    <property type="entry name" value="AhpC-TSA_2"/>
    <property type="match status" value="1"/>
</dbReference>
<dbReference type="SUPFAM" id="SSF52833">
    <property type="entry name" value="Thioredoxin-like"/>
    <property type="match status" value="1"/>
</dbReference>
<dbReference type="PANTHER" id="PTHR42336">
    <property type="entry name" value="THIOREDOXIN DOMAIN-CONTAINING PROTEIN-RELATED"/>
    <property type="match status" value="1"/>
</dbReference>
<dbReference type="InterPro" id="IPR036249">
    <property type="entry name" value="Thioredoxin-like_sf"/>
</dbReference>
<dbReference type="Gene3D" id="3.40.30.10">
    <property type="entry name" value="Glutaredoxin"/>
    <property type="match status" value="1"/>
</dbReference>
<accession>A0A2J6TL67</accession>
<dbReference type="Proteomes" id="UP000235371">
    <property type="component" value="Unassembled WGS sequence"/>
</dbReference>
<evidence type="ECO:0000313" key="2">
    <source>
        <dbReference type="Proteomes" id="UP000235371"/>
    </source>
</evidence>